<dbReference type="OrthoDB" id="10037790at2759"/>
<name>A0A2C9L7Y8_BIOGL</name>
<evidence type="ECO:0000313" key="2">
    <source>
        <dbReference type="Proteomes" id="UP000076420"/>
    </source>
</evidence>
<dbReference type="RefSeq" id="XP_055896553.1">
    <property type="nucleotide sequence ID" value="XM_056040578.1"/>
</dbReference>
<dbReference type="RefSeq" id="XP_055896533.1">
    <property type="nucleotide sequence ID" value="XM_056040558.1"/>
</dbReference>
<reference evidence="4 5" key="2">
    <citation type="submission" date="2025-04" db="UniProtKB">
        <authorList>
            <consortium name="RefSeq"/>
        </authorList>
    </citation>
    <scope>IDENTIFICATION</scope>
</reference>
<dbReference type="AlphaFoldDB" id="A0A2C9L7Y8"/>
<dbReference type="GO" id="GO:0005743">
    <property type="term" value="C:mitochondrial inner membrane"/>
    <property type="evidence" value="ECO:0007669"/>
    <property type="project" value="TreeGrafter"/>
</dbReference>
<dbReference type="VEuPathDB" id="VectorBase:BGLAX_041622"/>
<organism evidence="1 2">
    <name type="scientific">Biomphalaria glabrata</name>
    <name type="common">Bloodfluke planorb</name>
    <name type="synonym">Freshwater snail</name>
    <dbReference type="NCBI Taxonomy" id="6526"/>
    <lineage>
        <taxon>Eukaryota</taxon>
        <taxon>Metazoa</taxon>
        <taxon>Spiralia</taxon>
        <taxon>Lophotrochozoa</taxon>
        <taxon>Mollusca</taxon>
        <taxon>Gastropoda</taxon>
        <taxon>Heterobranchia</taxon>
        <taxon>Euthyneura</taxon>
        <taxon>Panpulmonata</taxon>
        <taxon>Hygrophila</taxon>
        <taxon>Lymnaeoidea</taxon>
        <taxon>Planorbidae</taxon>
        <taxon>Biomphalaria</taxon>
    </lineage>
</organism>
<dbReference type="VEuPathDB" id="VectorBase:BGLB028102"/>
<dbReference type="GeneID" id="106050400"/>
<sequence>MSAIIKHPFAKAAVVGGVFTLGAAIWMEDQIQRNFKKQDYYKASMLLLHNYEPASQYLGNPIYSGKLTLSDTEKLHVDGLKAKLEIPLKGSKDKGVLYVLASRENQGERWNIDQLHLKVCSTKQKWKFYDRHMSIENSQDQATK</sequence>
<evidence type="ECO:0000313" key="4">
    <source>
        <dbReference type="RefSeq" id="XP_013060816.1"/>
    </source>
</evidence>
<evidence type="ECO:0000313" key="5">
    <source>
        <dbReference type="RefSeq" id="XP_013060817.1"/>
    </source>
</evidence>
<accession>A0A2C9L7Y8</accession>
<proteinExistence type="predicted"/>
<dbReference type="KEGG" id="bgt:106050400"/>
<dbReference type="PANTHER" id="PTHR47148:SF1">
    <property type="entry name" value="CYTOCHROME C OXIDASE ASSEMBLY FACTOR 1 HOMOLOG"/>
    <property type="match status" value="1"/>
</dbReference>
<evidence type="ECO:0000313" key="1">
    <source>
        <dbReference type="EnsemblMetazoa" id="BGLB028102-PA"/>
    </source>
</evidence>
<dbReference type="GO" id="GO:0032981">
    <property type="term" value="P:mitochondrial respiratory chain complex I assembly"/>
    <property type="evidence" value="ECO:0007669"/>
    <property type="project" value="TreeGrafter"/>
</dbReference>
<dbReference type="EnsemblMetazoa" id="BGLB028102-RB">
    <property type="protein sequence ID" value="BGLB028102-PB"/>
    <property type="gene ID" value="BGLB028102"/>
</dbReference>
<evidence type="ECO:0000313" key="6">
    <source>
        <dbReference type="RefSeq" id="XP_055896533.1"/>
    </source>
</evidence>
<reference evidence="1" key="1">
    <citation type="submission" date="2020-05" db="UniProtKB">
        <authorList>
            <consortium name="EnsemblMetazoa"/>
        </authorList>
    </citation>
    <scope>IDENTIFICATION</scope>
    <source>
        <strain evidence="1">BB02</strain>
    </source>
</reference>
<dbReference type="GO" id="GO:0033617">
    <property type="term" value="P:mitochondrial respiratory chain complex IV assembly"/>
    <property type="evidence" value="ECO:0007669"/>
    <property type="project" value="TreeGrafter"/>
</dbReference>
<dbReference type="RefSeq" id="XP_013060817.1">
    <property type="nucleotide sequence ID" value="XM_013205363.2"/>
</dbReference>
<evidence type="ECO:0000313" key="8">
    <source>
        <dbReference type="RefSeq" id="XP_055896553.1"/>
    </source>
</evidence>
<dbReference type="Proteomes" id="UP001165740">
    <property type="component" value="Chromosome 1"/>
</dbReference>
<dbReference type="RefSeq" id="XP_013060816.1">
    <property type="nucleotide sequence ID" value="XM_013205362.2"/>
</dbReference>
<dbReference type="RefSeq" id="XP_055896539.1">
    <property type="nucleotide sequence ID" value="XM_056040564.1"/>
</dbReference>
<gene>
    <name evidence="1" type="primary">106050400</name>
    <name evidence="4 5 6 7 8" type="synonym">LOC106050400</name>
</gene>
<keyword evidence="3" id="KW-1185">Reference proteome</keyword>
<dbReference type="Proteomes" id="UP000076420">
    <property type="component" value="Unassembled WGS sequence"/>
</dbReference>
<protein>
    <submittedName>
        <fullName evidence="4 5">Cytochrome c oxidase assembly factor 1 homolog</fullName>
    </submittedName>
</protein>
<dbReference type="EnsemblMetazoa" id="BGLB028102-RA">
    <property type="protein sequence ID" value="BGLB028102-PA"/>
    <property type="gene ID" value="BGLB028102"/>
</dbReference>
<dbReference type="STRING" id="6526.A0A2C9L7Y8"/>
<dbReference type="PANTHER" id="PTHR47148">
    <property type="entry name" value="CYTOCHROME C OXIDASE ASSEMBLY FACTOR 1 HOMOLOG"/>
    <property type="match status" value="1"/>
</dbReference>
<evidence type="ECO:0000313" key="7">
    <source>
        <dbReference type="RefSeq" id="XP_055896539.1"/>
    </source>
</evidence>
<dbReference type="OMA" id="GTLYFWA"/>
<dbReference type="Pfam" id="PF08695">
    <property type="entry name" value="Coa1"/>
    <property type="match status" value="1"/>
</dbReference>
<dbReference type="InterPro" id="IPR014807">
    <property type="entry name" value="Coa1"/>
</dbReference>
<evidence type="ECO:0000313" key="3">
    <source>
        <dbReference type="Proteomes" id="UP001165740"/>
    </source>
</evidence>